<feature type="signal peptide" evidence="1">
    <location>
        <begin position="1"/>
        <end position="17"/>
    </location>
</feature>
<comment type="caution">
    <text evidence="2">The sequence shown here is derived from an EMBL/GenBank/DDBJ whole genome shotgun (WGS) entry which is preliminary data.</text>
</comment>
<evidence type="ECO:0008006" key="4">
    <source>
        <dbReference type="Google" id="ProtNLM"/>
    </source>
</evidence>
<dbReference type="Proteomes" id="UP000037510">
    <property type="component" value="Unassembled WGS sequence"/>
</dbReference>
<protein>
    <recommendedName>
        <fullName evidence="4">MD-2-related lipid-recognition domain-containing protein</fullName>
    </recommendedName>
</protein>
<evidence type="ECO:0000313" key="3">
    <source>
        <dbReference type="Proteomes" id="UP000037510"/>
    </source>
</evidence>
<reference evidence="2 3" key="1">
    <citation type="journal article" date="2015" name="Genome Biol. Evol.">
        <title>The genome of winter moth (Operophtera brumata) provides a genomic perspective on sexual dimorphism and phenology.</title>
        <authorList>
            <person name="Derks M.F."/>
            <person name="Smit S."/>
            <person name="Salis L."/>
            <person name="Schijlen E."/>
            <person name="Bossers A."/>
            <person name="Mateman C."/>
            <person name="Pijl A.S."/>
            <person name="de Ridder D."/>
            <person name="Groenen M.A."/>
            <person name="Visser M.E."/>
            <person name="Megens H.J."/>
        </authorList>
    </citation>
    <scope>NUCLEOTIDE SEQUENCE [LARGE SCALE GENOMIC DNA]</scope>
    <source>
        <strain evidence="2">WM2013NL</strain>
        <tissue evidence="2">Head and thorax</tissue>
    </source>
</reference>
<keyword evidence="1" id="KW-0732">Signal</keyword>
<keyword evidence="3" id="KW-1185">Reference proteome</keyword>
<evidence type="ECO:0000313" key="2">
    <source>
        <dbReference type="EMBL" id="KOB67714.1"/>
    </source>
</evidence>
<gene>
    <name evidence="2" type="ORF">OBRU01_19289</name>
</gene>
<dbReference type="Gene3D" id="2.60.40.770">
    <property type="match status" value="1"/>
</dbReference>
<organism evidence="2 3">
    <name type="scientific">Operophtera brumata</name>
    <name type="common">Winter moth</name>
    <name type="synonym">Phalaena brumata</name>
    <dbReference type="NCBI Taxonomy" id="104452"/>
    <lineage>
        <taxon>Eukaryota</taxon>
        <taxon>Metazoa</taxon>
        <taxon>Ecdysozoa</taxon>
        <taxon>Arthropoda</taxon>
        <taxon>Hexapoda</taxon>
        <taxon>Insecta</taxon>
        <taxon>Pterygota</taxon>
        <taxon>Neoptera</taxon>
        <taxon>Endopterygota</taxon>
        <taxon>Lepidoptera</taxon>
        <taxon>Glossata</taxon>
        <taxon>Ditrysia</taxon>
        <taxon>Geometroidea</taxon>
        <taxon>Geometridae</taxon>
        <taxon>Larentiinae</taxon>
        <taxon>Operophtera</taxon>
    </lineage>
</organism>
<feature type="chain" id="PRO_5005572853" description="MD-2-related lipid-recognition domain-containing protein" evidence="1">
    <location>
        <begin position="18"/>
        <end position="134"/>
    </location>
</feature>
<dbReference type="AlphaFoldDB" id="A0A0L7KXF3"/>
<accession>A0A0L7KXF3</accession>
<sequence>MLLWVLLLLRVTSVVSSVVFEDCGSAYDLYAVNIEGCGMRLPCYVTLGEEVPVNLEFRAEQCDSVVCPVQTDGLTSFYSVMTVPANMALNQRGFLRWRIYNERGVRVLCYSVLVQTQSYLQKRMRSQYHFIDHT</sequence>
<dbReference type="EMBL" id="JTDY01004818">
    <property type="protein sequence ID" value="KOB67714.1"/>
    <property type="molecule type" value="Genomic_DNA"/>
</dbReference>
<evidence type="ECO:0000256" key="1">
    <source>
        <dbReference type="SAM" id="SignalP"/>
    </source>
</evidence>
<dbReference type="SUPFAM" id="SSF81296">
    <property type="entry name" value="E set domains"/>
    <property type="match status" value="1"/>
</dbReference>
<proteinExistence type="predicted"/>
<dbReference type="InterPro" id="IPR014756">
    <property type="entry name" value="Ig_E-set"/>
</dbReference>
<name>A0A0L7KXF3_OPEBR</name>